<evidence type="ECO:0000256" key="5">
    <source>
        <dbReference type="SAM" id="Phobius"/>
    </source>
</evidence>
<dbReference type="InterPro" id="IPR050315">
    <property type="entry name" value="FAD-oxidoreductase_2"/>
</dbReference>
<organism evidence="7 8">
    <name type="scientific">Polyplosphaeria fusca</name>
    <dbReference type="NCBI Taxonomy" id="682080"/>
    <lineage>
        <taxon>Eukaryota</taxon>
        <taxon>Fungi</taxon>
        <taxon>Dikarya</taxon>
        <taxon>Ascomycota</taxon>
        <taxon>Pezizomycotina</taxon>
        <taxon>Dothideomycetes</taxon>
        <taxon>Pleosporomycetidae</taxon>
        <taxon>Pleosporales</taxon>
        <taxon>Tetraplosphaeriaceae</taxon>
        <taxon>Polyplosphaeria</taxon>
    </lineage>
</organism>
<dbReference type="Gene3D" id="3.90.700.10">
    <property type="entry name" value="Succinate dehydrogenase/fumarate reductase flavoprotein, catalytic domain"/>
    <property type="match status" value="1"/>
</dbReference>
<reference evidence="7" key="1">
    <citation type="journal article" date="2020" name="Stud. Mycol.">
        <title>101 Dothideomycetes genomes: a test case for predicting lifestyles and emergence of pathogens.</title>
        <authorList>
            <person name="Haridas S."/>
            <person name="Albert R."/>
            <person name="Binder M."/>
            <person name="Bloem J."/>
            <person name="Labutti K."/>
            <person name="Salamov A."/>
            <person name="Andreopoulos B."/>
            <person name="Baker S."/>
            <person name="Barry K."/>
            <person name="Bills G."/>
            <person name="Bluhm B."/>
            <person name="Cannon C."/>
            <person name="Castanera R."/>
            <person name="Culley D."/>
            <person name="Daum C."/>
            <person name="Ezra D."/>
            <person name="Gonzalez J."/>
            <person name="Henrissat B."/>
            <person name="Kuo A."/>
            <person name="Liang C."/>
            <person name="Lipzen A."/>
            <person name="Lutzoni F."/>
            <person name="Magnuson J."/>
            <person name="Mondo S."/>
            <person name="Nolan M."/>
            <person name="Ohm R."/>
            <person name="Pangilinan J."/>
            <person name="Park H.-J."/>
            <person name="Ramirez L."/>
            <person name="Alfaro M."/>
            <person name="Sun H."/>
            <person name="Tritt A."/>
            <person name="Yoshinaga Y."/>
            <person name="Zwiers L.-H."/>
            <person name="Turgeon B."/>
            <person name="Goodwin S."/>
            <person name="Spatafora J."/>
            <person name="Crous P."/>
            <person name="Grigoriev I."/>
        </authorList>
    </citation>
    <scope>NUCLEOTIDE SEQUENCE</scope>
    <source>
        <strain evidence="7">CBS 125425</strain>
    </source>
</reference>
<evidence type="ECO:0000256" key="2">
    <source>
        <dbReference type="ARBA" id="ARBA00022827"/>
    </source>
</evidence>
<comment type="cofactor">
    <cofactor evidence="4">
        <name>FAD</name>
        <dbReference type="ChEBI" id="CHEBI:57692"/>
    </cofactor>
    <text evidence="4">Binds 1 FAD per monomer.</text>
</comment>
<evidence type="ECO:0000313" key="8">
    <source>
        <dbReference type="Proteomes" id="UP000799444"/>
    </source>
</evidence>
<evidence type="ECO:0000256" key="1">
    <source>
        <dbReference type="ARBA" id="ARBA00022630"/>
    </source>
</evidence>
<dbReference type="InterPro" id="IPR010960">
    <property type="entry name" value="Flavocytochrome_c"/>
</dbReference>
<dbReference type="InterPro" id="IPR003953">
    <property type="entry name" value="FAD-dep_OxRdtase_2_FAD-bd"/>
</dbReference>
<dbReference type="PANTHER" id="PTHR43400:SF12">
    <property type="entry name" value="FUMARATE REDUCTASE"/>
    <property type="match status" value="1"/>
</dbReference>
<comment type="caution">
    <text evidence="7">The sequence shown here is derived from an EMBL/GenBank/DDBJ whole genome shotgun (WGS) entry which is preliminary data.</text>
</comment>
<dbReference type="SUPFAM" id="SSF51905">
    <property type="entry name" value="FAD/NAD(P)-binding domain"/>
    <property type="match status" value="1"/>
</dbReference>
<protein>
    <recommendedName>
        <fullName evidence="4">Fumarate reductase</fullName>
        <ecNumber evidence="4">1.3.1.6</ecNumber>
    </recommendedName>
</protein>
<proteinExistence type="inferred from homology"/>
<accession>A0A9P4V100</accession>
<feature type="domain" description="FAD-dependent oxidoreductase 2 FAD-binding" evidence="6">
    <location>
        <begin position="44"/>
        <end position="475"/>
    </location>
</feature>
<gene>
    <name evidence="7" type="ORF">EJ04DRAFT_513834</name>
</gene>
<dbReference type="EC" id="1.3.1.6" evidence="4"/>
<sequence>MSHRRLLALVLLGSIGFILAFYYNTRFQMRFSAMQPPLNTGPGAIVVGAGLAGLSAASQLLTQNIPVLLLERATKPGGNSIKASSGINGAPTRYQSVSDDAFYADTIRSAGSAIEDMRKSREKLIATLTNESKESVEWLADEVGVDLSKVSQLGGHSIARTHRGSGQTPPGAAIVTTLLKALQESALFQLKTSCTVTKILSSQSRVTGVRYVCNDGTKHEALGPVIVTSGGFAGDAQGLLSQYRPDLANFPSTNEPRPGSHALLRDLGARLIDMGLVQVHPTGFIDPANPSNPLKFLAAEVLRGEGGLLLMDGKRFVNELQTRENMTAAIMASAPTSTSPKQWNVQLVLDEGTYESAKSHVGFYLFKSLMRKCTIADLGANALDSIRGYANAAAKGPDHFHRTSFANWKLMDPRPESVVYVGSVTPVVHFTMGGVMISERAEVLREDEGRIEGLWAAGEITGGVHGGNRLGGSSLLECVVFGRRAGNECAEYVLEGKGDKDEVLHISV</sequence>
<keyword evidence="8" id="KW-1185">Reference proteome</keyword>
<dbReference type="AlphaFoldDB" id="A0A9P4V100"/>
<feature type="transmembrane region" description="Helical" evidence="5">
    <location>
        <begin position="6"/>
        <end position="23"/>
    </location>
</feature>
<comment type="catalytic activity">
    <reaction evidence="4">
        <text>succinate + NAD(+) = fumarate + NADH + H(+)</text>
        <dbReference type="Rhea" id="RHEA:18281"/>
        <dbReference type="ChEBI" id="CHEBI:15378"/>
        <dbReference type="ChEBI" id="CHEBI:29806"/>
        <dbReference type="ChEBI" id="CHEBI:30031"/>
        <dbReference type="ChEBI" id="CHEBI:57540"/>
        <dbReference type="ChEBI" id="CHEBI:57945"/>
        <dbReference type="EC" id="1.3.1.6"/>
    </reaction>
</comment>
<dbReference type="NCBIfam" id="TIGR01813">
    <property type="entry name" value="flavo_cyto_c"/>
    <property type="match status" value="1"/>
</dbReference>
<evidence type="ECO:0000256" key="4">
    <source>
        <dbReference type="RuleBase" id="RU366062"/>
    </source>
</evidence>
<dbReference type="Proteomes" id="UP000799444">
    <property type="component" value="Unassembled WGS sequence"/>
</dbReference>
<dbReference type="Gene3D" id="3.50.50.60">
    <property type="entry name" value="FAD/NAD(P)-binding domain"/>
    <property type="match status" value="1"/>
</dbReference>
<dbReference type="EMBL" id="ML996175">
    <property type="protein sequence ID" value="KAF2732568.1"/>
    <property type="molecule type" value="Genomic_DNA"/>
</dbReference>
<keyword evidence="5" id="KW-0812">Transmembrane</keyword>
<keyword evidence="5" id="KW-1133">Transmembrane helix</keyword>
<keyword evidence="3 4" id="KW-0560">Oxidoreductase</keyword>
<keyword evidence="1 4" id="KW-0285">Flavoprotein</keyword>
<dbReference type="InterPro" id="IPR036188">
    <property type="entry name" value="FAD/NAD-bd_sf"/>
</dbReference>
<dbReference type="PANTHER" id="PTHR43400">
    <property type="entry name" value="FUMARATE REDUCTASE"/>
    <property type="match status" value="1"/>
</dbReference>
<comment type="similarity">
    <text evidence="4">Belongs to the FAD-dependent oxidoreductase 2 family. FRD/SDH subfamily.</text>
</comment>
<comment type="function">
    <text evidence="4">Irreversibly catalyzes the reduction of fumarate to succinate.</text>
</comment>
<dbReference type="Pfam" id="PF00890">
    <property type="entry name" value="FAD_binding_2"/>
    <property type="match status" value="1"/>
</dbReference>
<keyword evidence="5" id="KW-0472">Membrane</keyword>
<dbReference type="OrthoDB" id="10252157at2759"/>
<evidence type="ECO:0000259" key="6">
    <source>
        <dbReference type="Pfam" id="PF00890"/>
    </source>
</evidence>
<keyword evidence="2 4" id="KW-0274">FAD</keyword>
<name>A0A9P4V100_9PLEO</name>
<evidence type="ECO:0000256" key="3">
    <source>
        <dbReference type="ARBA" id="ARBA00023002"/>
    </source>
</evidence>
<dbReference type="SUPFAM" id="SSF56425">
    <property type="entry name" value="Succinate dehydrogenase/fumarate reductase flavoprotein, catalytic domain"/>
    <property type="match status" value="1"/>
</dbReference>
<dbReference type="GO" id="GO:0010181">
    <property type="term" value="F:FMN binding"/>
    <property type="evidence" value="ECO:0007669"/>
    <property type="project" value="InterPro"/>
</dbReference>
<dbReference type="GO" id="GO:0016156">
    <property type="term" value="F:fumarate reductase (NADH) activity"/>
    <property type="evidence" value="ECO:0007669"/>
    <property type="project" value="UniProtKB-EC"/>
</dbReference>
<dbReference type="InterPro" id="IPR027477">
    <property type="entry name" value="Succ_DH/fumarate_Rdtase_cat_sf"/>
</dbReference>
<evidence type="ECO:0000313" key="7">
    <source>
        <dbReference type="EMBL" id="KAF2732568.1"/>
    </source>
</evidence>